<proteinExistence type="predicted"/>
<evidence type="ECO:0000259" key="4">
    <source>
        <dbReference type="Pfam" id="PF07238"/>
    </source>
</evidence>
<dbReference type="AlphaFoldDB" id="A0A266Q295"/>
<keyword evidence="1" id="KW-0973">c-di-GMP</keyword>
<dbReference type="InterPro" id="IPR012349">
    <property type="entry name" value="Split_barrel_FMN-bd"/>
</dbReference>
<dbReference type="InterPro" id="IPR009926">
    <property type="entry name" value="T3SS_YcgR_PilZN"/>
</dbReference>
<dbReference type="Pfam" id="PF07238">
    <property type="entry name" value="PilZ"/>
    <property type="match status" value="1"/>
</dbReference>
<reference evidence="7" key="1">
    <citation type="submission" date="2017-05" db="EMBL/GenBank/DDBJ databases">
        <authorList>
            <person name="Barney B.M."/>
        </authorList>
    </citation>
    <scope>NUCLEOTIDE SEQUENCE [LARGE SCALE GENOMIC DNA]</scope>
    <source>
        <strain evidence="7">PSBB022</strain>
    </source>
</reference>
<evidence type="ECO:0000256" key="1">
    <source>
        <dbReference type="ARBA" id="ARBA00022636"/>
    </source>
</evidence>
<accession>A0A266Q295</accession>
<keyword evidence="2" id="KW-0547">Nucleotide-binding</keyword>
<sequence length="224" mass="24653">MKFEDLKLAYGYPLQLQTTSLSGQPERFSCRLIGCLPGRSLLLSVPKLAGKLVRFRSGQKIVVRLMIDNGIGIFAGVVETQTMDPYPILHLSFPESVTFKGIRSATRVAVQERIEILSAHGDNVQSTPGFISDISINGCRIELGADIAELGDSLTLKTEVDIRGVKRLLLLKGIVRSRVDATDNVDEGALVSYGIEFSDQSDDERLVMYAYVFSHMAQQDQTAD</sequence>
<protein>
    <submittedName>
        <fullName evidence="6">Flagellar brake protein</fullName>
    </submittedName>
</protein>
<keyword evidence="6" id="KW-0966">Cell projection</keyword>
<dbReference type="SUPFAM" id="SSF141371">
    <property type="entry name" value="PilZ domain-like"/>
    <property type="match status" value="2"/>
</dbReference>
<evidence type="ECO:0000313" key="6">
    <source>
        <dbReference type="EMBL" id="OZY83962.1"/>
    </source>
</evidence>
<keyword evidence="6" id="KW-0282">Flagellum</keyword>
<dbReference type="Gene3D" id="2.30.110.10">
    <property type="entry name" value="Electron Transport, Fmn-binding Protein, Chain A"/>
    <property type="match status" value="1"/>
</dbReference>
<gene>
    <name evidence="6" type="ORF">CBP51_19420</name>
</gene>
<keyword evidence="6" id="KW-0969">Cilium</keyword>
<keyword evidence="7" id="KW-1185">Reference proteome</keyword>
<dbReference type="RefSeq" id="WP_094986214.1">
    <property type="nucleotide sequence ID" value="NZ_NHNI01000003.1"/>
</dbReference>
<dbReference type="GO" id="GO:0035438">
    <property type="term" value="F:cyclic-di-GMP binding"/>
    <property type="evidence" value="ECO:0007669"/>
    <property type="project" value="InterPro"/>
</dbReference>
<dbReference type="Gene3D" id="2.40.10.220">
    <property type="entry name" value="predicted glycosyltransferase like domains"/>
    <property type="match status" value="1"/>
</dbReference>
<feature type="domain" description="Type III secretion system flagellar brake protein YcgR PilZN" evidence="5">
    <location>
        <begin position="11"/>
        <end position="94"/>
    </location>
</feature>
<evidence type="ECO:0000259" key="5">
    <source>
        <dbReference type="Pfam" id="PF12945"/>
    </source>
</evidence>
<evidence type="ECO:0000256" key="3">
    <source>
        <dbReference type="ARBA" id="ARBA00023143"/>
    </source>
</evidence>
<dbReference type="EMBL" id="NHNI01000003">
    <property type="protein sequence ID" value="OZY83962.1"/>
    <property type="molecule type" value="Genomic_DNA"/>
</dbReference>
<name>A0A266Q295_9GAMM</name>
<dbReference type="Pfam" id="PF12945">
    <property type="entry name" value="PilZNR"/>
    <property type="match status" value="1"/>
</dbReference>
<dbReference type="Proteomes" id="UP000216101">
    <property type="component" value="Unassembled WGS sequence"/>
</dbReference>
<organism evidence="6 7">
    <name type="scientific">Cellvibrio mixtus</name>
    <dbReference type="NCBI Taxonomy" id="39650"/>
    <lineage>
        <taxon>Bacteria</taxon>
        <taxon>Pseudomonadati</taxon>
        <taxon>Pseudomonadota</taxon>
        <taxon>Gammaproteobacteria</taxon>
        <taxon>Cellvibrionales</taxon>
        <taxon>Cellvibrionaceae</taxon>
        <taxon>Cellvibrio</taxon>
    </lineage>
</organism>
<dbReference type="InterPro" id="IPR009875">
    <property type="entry name" value="PilZ_domain"/>
</dbReference>
<evidence type="ECO:0000313" key="7">
    <source>
        <dbReference type="Proteomes" id="UP000216101"/>
    </source>
</evidence>
<evidence type="ECO:0000256" key="2">
    <source>
        <dbReference type="ARBA" id="ARBA00022741"/>
    </source>
</evidence>
<feature type="domain" description="PilZ" evidence="4">
    <location>
        <begin position="103"/>
        <end position="213"/>
    </location>
</feature>
<keyword evidence="3" id="KW-0975">Bacterial flagellum</keyword>
<comment type="caution">
    <text evidence="6">The sequence shown here is derived from an EMBL/GenBank/DDBJ whole genome shotgun (WGS) entry which is preliminary data.</text>
</comment>